<evidence type="ECO:0000313" key="2">
    <source>
        <dbReference type="EMBL" id="SDC96161.1"/>
    </source>
</evidence>
<dbReference type="EMBL" id="FNAC01000010">
    <property type="protein sequence ID" value="SDC96161.1"/>
    <property type="molecule type" value="Genomic_DNA"/>
</dbReference>
<evidence type="ECO:0008006" key="4">
    <source>
        <dbReference type="Google" id="ProtNLM"/>
    </source>
</evidence>
<keyword evidence="3" id="KW-1185">Reference proteome</keyword>
<keyword evidence="1" id="KW-0812">Transmembrane</keyword>
<evidence type="ECO:0000313" key="3">
    <source>
        <dbReference type="Proteomes" id="UP000199060"/>
    </source>
</evidence>
<dbReference type="STRING" id="686796.SAMN04488104_1010106"/>
<protein>
    <recommendedName>
        <fullName evidence="4">DUF3311 domain-containing protein</fullName>
    </recommendedName>
</protein>
<dbReference type="Proteomes" id="UP000199060">
    <property type="component" value="Unassembled WGS sequence"/>
</dbReference>
<keyword evidence="1" id="KW-0472">Membrane</keyword>
<feature type="transmembrane region" description="Helical" evidence="1">
    <location>
        <begin position="37"/>
        <end position="60"/>
    </location>
</feature>
<reference evidence="3" key="1">
    <citation type="submission" date="2016-10" db="EMBL/GenBank/DDBJ databases">
        <authorList>
            <person name="Varghese N."/>
            <person name="Submissions S."/>
        </authorList>
    </citation>
    <scope>NUCLEOTIDE SEQUENCE [LARGE SCALE GENOMIC DNA]</scope>
    <source>
        <strain evidence="3">DSM 23095</strain>
    </source>
</reference>
<accession>A0A1G6QV15</accession>
<name>A0A1G6QV15_9BACT</name>
<dbReference type="OrthoDB" id="839900at2"/>
<dbReference type="AlphaFoldDB" id="A0A1G6QV15"/>
<proteinExistence type="predicted"/>
<keyword evidence="1" id="KW-1133">Transmembrane helix</keyword>
<dbReference type="RefSeq" id="WP_087938601.1">
    <property type="nucleotide sequence ID" value="NZ_FNAC01000010.1"/>
</dbReference>
<organism evidence="2 3">
    <name type="scientific">Algoriphagus faecimaris</name>
    <dbReference type="NCBI Taxonomy" id="686796"/>
    <lineage>
        <taxon>Bacteria</taxon>
        <taxon>Pseudomonadati</taxon>
        <taxon>Bacteroidota</taxon>
        <taxon>Cytophagia</taxon>
        <taxon>Cytophagales</taxon>
        <taxon>Cyclobacteriaceae</taxon>
        <taxon>Algoriphagus</taxon>
    </lineage>
</organism>
<gene>
    <name evidence="2" type="ORF">SAMN04488104_1010106</name>
</gene>
<sequence>MKKSLKQHYLGAIFFLGLFLLNYPVLAIYDIPERWLGIPVMYLFVFGFWSLLITITYLVIRKSDKNKSV</sequence>
<evidence type="ECO:0000256" key="1">
    <source>
        <dbReference type="SAM" id="Phobius"/>
    </source>
</evidence>